<proteinExistence type="predicted"/>
<feature type="transmembrane region" description="Helical" evidence="1">
    <location>
        <begin position="293"/>
        <end position="311"/>
    </location>
</feature>
<feature type="transmembrane region" description="Helical" evidence="1">
    <location>
        <begin position="162"/>
        <end position="179"/>
    </location>
</feature>
<geneLocation type="chloroplast" evidence="2"/>
<feature type="transmembrane region" description="Helical" evidence="1">
    <location>
        <begin position="200"/>
        <end position="219"/>
    </location>
</feature>
<dbReference type="RefSeq" id="YP_005089922.1">
    <property type="nucleotide sequence ID" value="NC_016733.1"/>
</dbReference>
<reference evidence="2" key="1">
    <citation type="journal article" date="2009" name="Mol. Biol. Evol.">
        <title>The chloroplast genomes of the green algae Pedinomonas minor, Parachlorella kessleri, and Oocystis solitaria reveal a shared ancestry between the Pedinomonadales and Chlorellales.</title>
        <authorList>
            <person name="Turmel M."/>
            <person name="Otis C."/>
            <person name="Lemieux C."/>
        </authorList>
    </citation>
    <scope>NUCLEOTIDE SEQUENCE</scope>
</reference>
<feature type="transmembrane region" description="Helical" evidence="1">
    <location>
        <begin position="129"/>
        <end position="156"/>
    </location>
</feature>
<organism evidence="2">
    <name type="scientific">Pedinomonas minor</name>
    <name type="common">Green alga</name>
    <dbReference type="NCBI Taxonomy" id="3159"/>
    <lineage>
        <taxon>Eukaryota</taxon>
        <taxon>Viridiplantae</taxon>
        <taxon>Chlorophyta</taxon>
        <taxon>core chlorophytes</taxon>
        <taxon>Pedinophyceae</taxon>
        <taxon>Pedinomonadales</taxon>
        <taxon>Pedinomonadaceae</taxon>
        <taxon>Pedinomonas</taxon>
    </lineage>
</organism>
<dbReference type="AlphaFoldDB" id="C7BES4"/>
<keyword evidence="1" id="KW-1133">Transmembrane helix</keyword>
<evidence type="ECO:0000313" key="2">
    <source>
        <dbReference type="EMBL" id="ACQ90901.1"/>
    </source>
</evidence>
<feature type="transmembrane region" description="Helical" evidence="1">
    <location>
        <begin position="33"/>
        <end position="53"/>
    </location>
</feature>
<dbReference type="EMBL" id="FJ968740">
    <property type="protein sequence ID" value="ACQ90901.1"/>
    <property type="molecule type" value="Genomic_DNA"/>
</dbReference>
<keyword evidence="2" id="KW-0150">Chloroplast</keyword>
<gene>
    <name evidence="2" type="primary">ycf1</name>
</gene>
<accession>C7BES4</accession>
<feature type="transmembrane region" description="Helical" evidence="1">
    <location>
        <begin position="97"/>
        <end position="117"/>
    </location>
</feature>
<keyword evidence="1" id="KW-0812">Transmembrane</keyword>
<keyword evidence="1" id="KW-0472">Membrane</keyword>
<evidence type="ECO:0000256" key="1">
    <source>
        <dbReference type="SAM" id="Phobius"/>
    </source>
</evidence>
<keyword evidence="2" id="KW-0934">Plastid</keyword>
<dbReference type="GeneID" id="11541947"/>
<name>C7BES4_PEDMN</name>
<sequence>MSLLNAIRDYTEFLNNFSDSVDLNVFQIIKFTLLYLVNSIGFVLFYLISFQWIKDISHLPILLPTLNSKILNEYYVLGNHLNLIELGPISSLEKNKLILGFLNAFFLALPISVPQLISIRRWLIQGSVAGLSSVIGFRVGQTLFFASILLGLRFLIVPWLSYEPLTYIIGFILLVNVIYEMTHENLVAIPQAQTSRHLKIFLLHFALAWTEQSALFQYFSNNSFSTNFTNLDIFVTLNNSEFWTSHCFYIIGLLIGGLFFDFVFLVGISNFIESLQIWLKIPLSTWKKQSNVWFLRFSLALSFASLPYYTLDYLFLGPLGAISQDKVVIQGADLLFTKNKFDGLRMGVEKVMFVDPFDRSRFLDTTVEGYEPSTFETRNFEGERAWEYAGTNKKANIADASQNTKMFARRLFNSSNLEENSKFERKSEILKEKPSKLFNLSEQFTPDDLLEIESGKPFNAAFFDRMSQDYFEPRASKAVESQDELFNVTSKYFPTFLNEDVKLYSREEAVIKDKFYSNPVYKNLLSVYVDSTLQQQPKDYFLTKTQEKQLYEARLALEDYYNSLRNYSNLSYWQQFQDYFGGTKGFSNKVYNQQFKGNLKVVRRLFGVTWNKEENPNELRKLSFDQTLYETTPSNFYHEELNLKNKVTQSSPINPMPFYAGWDNELRKFVISNRYLQREQTTKAAVTSSIPETSSQNPYSKLKAKNAFKAEFESPSTNFTIKEFSSWPLLSTEANSQNTFLFEPSQALKANKELLESLQISPDSSLLNQKLPVSIKFLSASRKPIFPPSRGGFMWPGENSLDFQNVVK</sequence>
<protein>
    <submittedName>
        <fullName evidence="2">Hypothetical chloroplast RF1</fullName>
    </submittedName>
</protein>
<feature type="transmembrane region" description="Helical" evidence="1">
    <location>
        <begin position="248"/>
        <end position="272"/>
    </location>
</feature>